<accession>A0A6G4XPJ0</accession>
<feature type="active site" description="Charge relay system" evidence="5 6">
    <location>
        <position position="213"/>
    </location>
</feature>
<organism evidence="10 11">
    <name type="scientific">Streptomyces mesophilus</name>
    <dbReference type="NCBI Taxonomy" id="1775132"/>
    <lineage>
        <taxon>Bacteria</taxon>
        <taxon>Bacillati</taxon>
        <taxon>Actinomycetota</taxon>
        <taxon>Actinomycetes</taxon>
        <taxon>Kitasatosporales</taxon>
        <taxon>Streptomycetaceae</taxon>
        <taxon>Streptomyces</taxon>
    </lineage>
</organism>
<dbReference type="PANTHER" id="PTHR43399:SF4">
    <property type="entry name" value="CELL WALL-ASSOCIATED PROTEASE"/>
    <property type="match status" value="1"/>
</dbReference>
<dbReference type="AlphaFoldDB" id="A0A6G4XPJ0"/>
<name>A0A6G4XPJ0_9ACTN</name>
<dbReference type="Gene3D" id="3.40.50.200">
    <property type="entry name" value="Peptidase S8/S53 domain"/>
    <property type="match status" value="1"/>
</dbReference>
<dbReference type="PIRSF" id="PIRSF037854">
    <property type="entry name" value="Dihydropyridine_esterase"/>
    <property type="match status" value="1"/>
</dbReference>
<keyword evidence="2 6" id="KW-0645">Protease</keyword>
<feature type="region of interest" description="Disordered" evidence="8">
    <location>
        <begin position="1"/>
        <end position="20"/>
    </location>
</feature>
<evidence type="ECO:0000256" key="1">
    <source>
        <dbReference type="ARBA" id="ARBA00011073"/>
    </source>
</evidence>
<proteinExistence type="inferred from homology"/>
<protein>
    <submittedName>
        <fullName evidence="10">S8 family serine peptidase</fullName>
    </submittedName>
</protein>
<evidence type="ECO:0000256" key="3">
    <source>
        <dbReference type="ARBA" id="ARBA00022801"/>
    </source>
</evidence>
<evidence type="ECO:0000313" key="11">
    <source>
        <dbReference type="Proteomes" id="UP000481109"/>
    </source>
</evidence>
<evidence type="ECO:0000256" key="7">
    <source>
        <dbReference type="RuleBase" id="RU003355"/>
    </source>
</evidence>
<dbReference type="InterPro" id="IPR023828">
    <property type="entry name" value="Peptidase_S8_Ser-AS"/>
</dbReference>
<dbReference type="InterPro" id="IPR022398">
    <property type="entry name" value="Peptidase_S8_His-AS"/>
</dbReference>
<dbReference type="InterPro" id="IPR017297">
    <property type="entry name" value="Peptidase_S8A_DPH-A"/>
</dbReference>
<dbReference type="PROSITE" id="PS00136">
    <property type="entry name" value="SUBTILASE_ASP"/>
    <property type="match status" value="1"/>
</dbReference>
<dbReference type="SUPFAM" id="SSF52743">
    <property type="entry name" value="Subtilisin-like"/>
    <property type="match status" value="1"/>
</dbReference>
<dbReference type="InterPro" id="IPR051048">
    <property type="entry name" value="Peptidase_S8/S53_subtilisin"/>
</dbReference>
<dbReference type="InterPro" id="IPR000209">
    <property type="entry name" value="Peptidase_S8/S53_dom"/>
</dbReference>
<evidence type="ECO:0000256" key="8">
    <source>
        <dbReference type="SAM" id="MobiDB-lite"/>
    </source>
</evidence>
<reference evidence="10 11" key="1">
    <citation type="submission" date="2020-02" db="EMBL/GenBank/DDBJ databases">
        <title>Whole-genome analyses of novel actinobacteria.</title>
        <authorList>
            <person name="Sahin N."/>
            <person name="Tokatli A."/>
        </authorList>
    </citation>
    <scope>NUCLEOTIDE SEQUENCE [LARGE SCALE GENOMIC DNA]</scope>
    <source>
        <strain evidence="10 11">YC504</strain>
    </source>
</reference>
<dbReference type="GO" id="GO:0006508">
    <property type="term" value="P:proteolysis"/>
    <property type="evidence" value="ECO:0007669"/>
    <property type="project" value="UniProtKB-KW"/>
</dbReference>
<dbReference type="InterPro" id="IPR036852">
    <property type="entry name" value="Peptidase_S8/S53_dom_sf"/>
</dbReference>
<feature type="active site" description="Charge relay system" evidence="5 6">
    <location>
        <position position="427"/>
    </location>
</feature>
<dbReference type="Pfam" id="PF00082">
    <property type="entry name" value="Peptidase_S8"/>
    <property type="match status" value="1"/>
</dbReference>
<dbReference type="PROSITE" id="PS00138">
    <property type="entry name" value="SUBTILASE_SER"/>
    <property type="match status" value="1"/>
</dbReference>
<sequence>MTAPAAAQKQTAARSVAGGSGTASEQRIQLITGDRVVVDGTGKVVRLERAKGREKIPVQIQRLAGDTLVVPLDAQRLIADGTLDRRLFDITELSKAETRRAQKKGLKLIVGYKGAAANAKAQVRDAGDTRVRRVLTSLNADAVTTPRDDTAQLWEALTDERGAGGRTTTSGVDKIWLDGVRKASLDRSVKQIGADKAWAAGYDGTGVKIAVLDTGVDVTHADLKDQVVAAKNFSVSAGTDDKFGHGTHVASIAAGTGAKSGGKYKGVAPGAKLLNGKVLSDDGYGDESGILAGIDWAVTEGADVVNLSLGGPDTPVLDVLEAAVNKYAEQNGVLFAIAAGNEGEGGAQTVGSPGSAEAALTVGAVDRSDKLAGFSSRGPRVGDGGLKPDVTAPGVDIAAAAAPGSLIDKDPSVAHPAPGYLAISGTSMATPHVAGAAALLKQQHPDWKYTELKSVLTGSAKGGAYTPFQQGTGRIQVDKAVKQTVFADPSPVQFGVAQWPHTDDPKLTKKLTYKNLGTEDVTLDLAVKGYNPKGQAAPAGFFTLGATKVTVPAGGTAAVDVSADTKLGGTVHGAYSAYVTASGGGQSVRTAAAVQREVESYDLTVKHIGRDGQPAPDYATDLIAYSGQDFPLHDKSGTVKVRLPKGTYLLDSKIAKDPVALKGGVDWLVNPRVSLTRNVSLTLDARTAKARNITVPDAAAKPLHAASTYSYQGAGWFNGLDAPSFGDLRTAHLGPEVTGLTQDWSGTWTKGAATEYNIVLGGAVKKFGAGGSKHFKANELAKVSVALGASAGGKTAGIVSSAYLPGEISSYPPPLPVQQKAPGKRTLHLSTTGKAAWTMDVYQFGGEVDEEGFPVPEAGYELGRPQTFTGGKSYAKVFNTGVFGPKLNADFGVFRTGNELYASLPVFADGMNHTGWPKYASGRTQLFRNGTKIGENPGAPDGGIFTVPAGEATYKLVSSVRRDLKVATATSRVKATFTFKSKKVANETRLPVSVARFTPKLALDSTAPAGKKVSMPVTVQGAAAGKNLKSLTVYVSYDGGKNWKKLTLKKGKVEFKNPAKGKSVSFHAKISDKKGNTTAMSVYDAYYGR</sequence>
<evidence type="ECO:0000256" key="5">
    <source>
        <dbReference type="PIRSR" id="PIRSR615500-1"/>
    </source>
</evidence>
<feature type="active site" description="Charge relay system" evidence="5 6">
    <location>
        <position position="245"/>
    </location>
</feature>
<evidence type="ECO:0000313" key="10">
    <source>
        <dbReference type="EMBL" id="NGO79112.1"/>
    </source>
</evidence>
<dbReference type="PRINTS" id="PR00723">
    <property type="entry name" value="SUBTILISIN"/>
</dbReference>
<dbReference type="Proteomes" id="UP000481109">
    <property type="component" value="Unassembled WGS sequence"/>
</dbReference>
<dbReference type="GO" id="GO:0004252">
    <property type="term" value="F:serine-type endopeptidase activity"/>
    <property type="evidence" value="ECO:0007669"/>
    <property type="project" value="UniProtKB-UniRule"/>
</dbReference>
<dbReference type="PROSITE" id="PS51892">
    <property type="entry name" value="SUBTILASE"/>
    <property type="match status" value="1"/>
</dbReference>
<evidence type="ECO:0000259" key="9">
    <source>
        <dbReference type="Pfam" id="PF00082"/>
    </source>
</evidence>
<evidence type="ECO:0000256" key="2">
    <source>
        <dbReference type="ARBA" id="ARBA00022670"/>
    </source>
</evidence>
<dbReference type="PANTHER" id="PTHR43399">
    <property type="entry name" value="SUBTILISIN-RELATED"/>
    <property type="match status" value="1"/>
</dbReference>
<comment type="similarity">
    <text evidence="1 6 7">Belongs to the peptidase S8 family.</text>
</comment>
<dbReference type="InterPro" id="IPR023827">
    <property type="entry name" value="Peptidase_S8_Asp-AS"/>
</dbReference>
<dbReference type="PROSITE" id="PS00137">
    <property type="entry name" value="SUBTILASE_HIS"/>
    <property type="match status" value="1"/>
</dbReference>
<keyword evidence="4 6" id="KW-0720">Serine protease</keyword>
<dbReference type="RefSeq" id="WP_165334570.1">
    <property type="nucleotide sequence ID" value="NZ_JAAKZW010000133.1"/>
</dbReference>
<comment type="caution">
    <text evidence="10">The sequence shown here is derived from an EMBL/GenBank/DDBJ whole genome shotgun (WGS) entry which is preliminary data.</text>
</comment>
<dbReference type="InterPro" id="IPR015500">
    <property type="entry name" value="Peptidase_S8_subtilisin-rel"/>
</dbReference>
<gene>
    <name evidence="10" type="ORF">G6045_26165</name>
</gene>
<keyword evidence="11" id="KW-1185">Reference proteome</keyword>
<evidence type="ECO:0000256" key="6">
    <source>
        <dbReference type="PROSITE-ProRule" id="PRU01240"/>
    </source>
</evidence>
<keyword evidence="3 6" id="KW-0378">Hydrolase</keyword>
<evidence type="ECO:0000256" key="4">
    <source>
        <dbReference type="ARBA" id="ARBA00022825"/>
    </source>
</evidence>
<feature type="compositionally biased region" description="Low complexity" evidence="8">
    <location>
        <begin position="1"/>
        <end position="13"/>
    </location>
</feature>
<dbReference type="EMBL" id="JAAKZW010000133">
    <property type="protein sequence ID" value="NGO79112.1"/>
    <property type="molecule type" value="Genomic_DNA"/>
</dbReference>
<feature type="domain" description="Peptidase S8/S53" evidence="9">
    <location>
        <begin position="204"/>
        <end position="473"/>
    </location>
</feature>